<comment type="caution">
    <text evidence="1">The sequence shown here is derived from an EMBL/GenBank/DDBJ whole genome shotgun (WGS) entry which is preliminary data.</text>
</comment>
<evidence type="ECO:0000313" key="1">
    <source>
        <dbReference type="EMBL" id="OSM01459.1"/>
    </source>
</evidence>
<dbReference type="Proteomes" id="UP000194003">
    <property type="component" value="Unassembled WGS sequence"/>
</dbReference>
<keyword evidence="2" id="KW-1185">Reference proteome</keyword>
<dbReference type="STRING" id="1434232.MAIT1_01426"/>
<accession>A0A1Y2K0F8</accession>
<evidence type="ECO:0000313" key="2">
    <source>
        <dbReference type="Proteomes" id="UP000194003"/>
    </source>
</evidence>
<protein>
    <submittedName>
        <fullName evidence="1">Uncharacterized protein</fullName>
    </submittedName>
</protein>
<dbReference type="EMBL" id="LVJN01000020">
    <property type="protein sequence ID" value="OSM01459.1"/>
    <property type="molecule type" value="Genomic_DNA"/>
</dbReference>
<gene>
    <name evidence="1" type="ORF">MAIT1_01426</name>
</gene>
<dbReference type="AlphaFoldDB" id="A0A1Y2K0F8"/>
<proteinExistence type="predicted"/>
<name>A0A1Y2K0F8_9PROT</name>
<reference evidence="1 2" key="1">
    <citation type="journal article" date="2016" name="BMC Genomics">
        <title>Combined genomic and structural analyses of a cultured magnetotactic bacterium reveals its niche adaptation to a dynamic environment.</title>
        <authorList>
            <person name="Araujo A.C."/>
            <person name="Morillo V."/>
            <person name="Cypriano J."/>
            <person name="Teixeira L.C."/>
            <person name="Leao P."/>
            <person name="Lyra S."/>
            <person name="Almeida L.G."/>
            <person name="Bazylinski D.A."/>
            <person name="Vasconcellos A.T."/>
            <person name="Abreu F."/>
            <person name="Lins U."/>
        </authorList>
    </citation>
    <scope>NUCLEOTIDE SEQUENCE [LARGE SCALE GENOMIC DNA]</scope>
    <source>
        <strain evidence="1 2">IT-1</strain>
    </source>
</reference>
<organism evidence="1 2">
    <name type="scientific">Magnetofaba australis IT-1</name>
    <dbReference type="NCBI Taxonomy" id="1434232"/>
    <lineage>
        <taxon>Bacteria</taxon>
        <taxon>Pseudomonadati</taxon>
        <taxon>Pseudomonadota</taxon>
        <taxon>Magnetococcia</taxon>
        <taxon>Magnetococcales</taxon>
        <taxon>Magnetococcaceae</taxon>
        <taxon>Magnetofaba</taxon>
    </lineage>
</organism>
<sequence length="89" mass="9474">MRSEAFTGHVGVLLPRQSQRVRGGAGGGIHFELHGGLSCSGRGVGGGAARPPCMRHEIMTLPRRAVRVYQGAPRRLLHGGKPTASNREH</sequence>